<dbReference type="Proteomes" id="UP000245320">
    <property type="component" value="Chromosome 1"/>
</dbReference>
<evidence type="ECO:0000256" key="4">
    <source>
        <dbReference type="ARBA" id="ARBA00023212"/>
    </source>
</evidence>
<evidence type="ECO:0000313" key="7">
    <source>
        <dbReference type="Proteomes" id="UP000245320"/>
    </source>
</evidence>
<dbReference type="GO" id="GO:0007080">
    <property type="term" value="P:mitotic metaphase chromosome alignment"/>
    <property type="evidence" value="ECO:0007669"/>
    <property type="project" value="TreeGrafter"/>
</dbReference>
<dbReference type="AlphaFoldDB" id="A0A6J3RUW9"/>
<feature type="region of interest" description="Disordered" evidence="5">
    <location>
        <begin position="106"/>
        <end position="156"/>
    </location>
</feature>
<dbReference type="CTD" id="84722"/>
<dbReference type="InterPro" id="IPR026657">
    <property type="entry name" value="DDA3/GTSE-1"/>
</dbReference>
<sequence>MKPFLERLSTRPPPADFRPATLPPPRPTRAEDAGLHQSLSACGRSGWGLRDSKGAPPPRSGFPGQGCGRKTPSAGAPGSKLTFAPAGWNMEDLEEDVKFIADETLDFGGLSPSDSREEEDTAVSVTPEKPLRRGLSHRSDPNAVAPAPQSLRLSLGPLSPEKLEEILSEANRLAAHLEQCALQERENTGEGPGPRRVKPSPRRETFVLKDSPVRDLLPTVSSLSRSTPSPSSLTPRLRSSDRRVSVRALRATSGKRPSSMKRESPTCNLFPASKSPASSPLARSTPPVRGKAGPSGRATASPPTSVRPVLAPQPSTSNSQRLSRPQGAAAKPSSRLPVPSAIPRPASRMPLTSRSVPSSKGALPPDSLPARKGLPRPSAAGHRVPVSQRPNLPIPGAGRSNLQPPRKVAVPGPTRELGGEGEKEEQGPGPSKKRANSKKGIKIEHVSEATAGQWGLSGLRGGRVDPGTQTGDLGWRQHGATVPAPSVLFLPVPPTQ</sequence>
<evidence type="ECO:0000256" key="1">
    <source>
        <dbReference type="ARBA" id="ARBA00004245"/>
    </source>
</evidence>
<protein>
    <submittedName>
        <fullName evidence="8">Proline/serine-rich coiled-coil protein 1 isoform X1</fullName>
    </submittedName>
</protein>
<feature type="compositionally biased region" description="Basic residues" evidence="5">
    <location>
        <begin position="431"/>
        <end position="440"/>
    </location>
</feature>
<name>A0A6J3RUW9_TURTR</name>
<feature type="region of interest" description="Disordered" evidence="5">
    <location>
        <begin position="178"/>
        <end position="479"/>
    </location>
</feature>
<dbReference type="InParanoid" id="A0A6J3RUW9"/>
<dbReference type="PANTHER" id="PTHR21584:SF1">
    <property type="entry name" value="PROLINE_SERINE-RICH COILED-COIL PROTEIN 1"/>
    <property type="match status" value="1"/>
</dbReference>
<organism evidence="7 8">
    <name type="scientific">Tursiops truncatus</name>
    <name type="common">Atlantic bottle-nosed dolphin</name>
    <name type="synonym">Delphinus truncatus</name>
    <dbReference type="NCBI Taxonomy" id="9739"/>
    <lineage>
        <taxon>Eukaryota</taxon>
        <taxon>Metazoa</taxon>
        <taxon>Chordata</taxon>
        <taxon>Craniata</taxon>
        <taxon>Vertebrata</taxon>
        <taxon>Euteleostomi</taxon>
        <taxon>Mammalia</taxon>
        <taxon>Eutheria</taxon>
        <taxon>Laurasiatheria</taxon>
        <taxon>Artiodactyla</taxon>
        <taxon>Whippomorpha</taxon>
        <taxon>Cetacea</taxon>
        <taxon>Odontoceti</taxon>
        <taxon>Delphinidae</taxon>
        <taxon>Tursiops</taxon>
    </lineage>
</organism>
<comment type="subcellular location">
    <subcellularLocation>
        <location evidence="1">Cytoplasm</location>
        <location evidence="1">Cytoskeleton</location>
    </subcellularLocation>
</comment>
<evidence type="ECO:0000256" key="2">
    <source>
        <dbReference type="ARBA" id="ARBA00022490"/>
    </source>
</evidence>
<feature type="compositionally biased region" description="Low complexity" evidence="5">
    <location>
        <begin position="271"/>
        <end position="284"/>
    </location>
</feature>
<feature type="domain" description="G2 and S phase-expressed protein 1 N-terminal" evidence="6">
    <location>
        <begin position="98"/>
        <end position="185"/>
    </location>
</feature>
<dbReference type="Pfam" id="PF15259">
    <property type="entry name" value="GTSE1_N"/>
    <property type="match status" value="1"/>
</dbReference>
<feature type="region of interest" description="Disordered" evidence="5">
    <location>
        <begin position="1"/>
        <end position="87"/>
    </location>
</feature>
<dbReference type="PANTHER" id="PTHR21584">
    <property type="entry name" value="DIFFERENTIAL DISPLAY AND ACTIVATED BY P53 DDA3 /G2 S PHASE EXPRESSED 1"/>
    <property type="match status" value="1"/>
</dbReference>
<dbReference type="OrthoDB" id="9683826at2759"/>
<dbReference type="GO" id="GO:0008017">
    <property type="term" value="F:microtubule binding"/>
    <property type="evidence" value="ECO:0007669"/>
    <property type="project" value="TreeGrafter"/>
</dbReference>
<dbReference type="GeneID" id="101328993"/>
<dbReference type="GO" id="GO:0000922">
    <property type="term" value="C:spindle pole"/>
    <property type="evidence" value="ECO:0007669"/>
    <property type="project" value="TreeGrafter"/>
</dbReference>
<feature type="compositionally biased region" description="Polar residues" evidence="5">
    <location>
        <begin position="313"/>
        <end position="323"/>
    </location>
</feature>
<evidence type="ECO:0000259" key="6">
    <source>
        <dbReference type="Pfam" id="PF15259"/>
    </source>
</evidence>
<keyword evidence="4" id="KW-0206">Cytoskeleton</keyword>
<feature type="compositionally biased region" description="Low complexity" evidence="5">
    <location>
        <begin position="216"/>
        <end position="237"/>
    </location>
</feature>
<dbReference type="FunCoup" id="A0A6J3RUW9">
    <property type="interactions" value="222"/>
</dbReference>
<proteinExistence type="predicted"/>
<keyword evidence="7" id="KW-1185">Reference proteome</keyword>
<dbReference type="InterPro" id="IPR032768">
    <property type="entry name" value="GTSE1_N"/>
</dbReference>
<keyword evidence="2" id="KW-0963">Cytoplasm</keyword>
<feature type="compositionally biased region" description="Pro residues" evidence="5">
    <location>
        <begin position="11"/>
        <end position="27"/>
    </location>
</feature>
<dbReference type="RefSeq" id="XP_033718391.1">
    <property type="nucleotide sequence ID" value="XM_033862500.1"/>
</dbReference>
<dbReference type="GO" id="GO:0005876">
    <property type="term" value="C:spindle microtubule"/>
    <property type="evidence" value="ECO:0007669"/>
    <property type="project" value="TreeGrafter"/>
</dbReference>
<evidence type="ECO:0000256" key="5">
    <source>
        <dbReference type="SAM" id="MobiDB-lite"/>
    </source>
</evidence>
<evidence type="ECO:0000313" key="8">
    <source>
        <dbReference type="RefSeq" id="XP_033718391.1"/>
    </source>
</evidence>
<feature type="compositionally biased region" description="Basic and acidic residues" evidence="5">
    <location>
        <begin position="201"/>
        <end position="213"/>
    </location>
</feature>
<accession>A0A6J3RUW9</accession>
<feature type="compositionally biased region" description="Basic and acidic residues" evidence="5">
    <location>
        <begin position="417"/>
        <end position="426"/>
    </location>
</feature>
<evidence type="ECO:0000256" key="3">
    <source>
        <dbReference type="ARBA" id="ARBA00022553"/>
    </source>
</evidence>
<gene>
    <name evidence="8" type="primary">PSRC1</name>
</gene>
<reference evidence="8" key="1">
    <citation type="submission" date="2025-08" db="UniProtKB">
        <authorList>
            <consortium name="RefSeq"/>
        </authorList>
    </citation>
    <scope>IDENTIFICATION</scope>
    <source>
        <tissue evidence="8">Spleen</tissue>
    </source>
</reference>
<keyword evidence="3" id="KW-0597">Phosphoprotein</keyword>